<gene>
    <name evidence="1" type="ORF">A3A96_00545</name>
</gene>
<dbReference type="Gene3D" id="3.40.50.720">
    <property type="entry name" value="NAD(P)-binding Rossmann-like Domain"/>
    <property type="match status" value="1"/>
</dbReference>
<name>A0A1G2TX88_9BACT</name>
<dbReference type="Proteomes" id="UP000177707">
    <property type="component" value="Unassembled WGS sequence"/>
</dbReference>
<dbReference type="STRING" id="1802758.A3A96_00545"/>
<dbReference type="SUPFAM" id="SSF51735">
    <property type="entry name" value="NAD(P)-binding Rossmann-fold domains"/>
    <property type="match status" value="1"/>
</dbReference>
<dbReference type="AlphaFoldDB" id="A0A1G2TX88"/>
<dbReference type="EMBL" id="MHWB01000009">
    <property type="protein sequence ID" value="OHB01915.1"/>
    <property type="molecule type" value="Genomic_DNA"/>
</dbReference>
<sequence>MIIGDGDIASALKDKKEFLYFASGVSNSQETRESEYKRERDLLMEQNKNKHLVYFSSLCVFYSDTRYAQHKIEMEKMVKNNFKYYTIIRLGNITWGKNPHTLINFIRNKLKNKEKIKIQPVYRYLVDKDEFLHWISLIPTWNCEMNITGKRLLVKDIVKIYGKS</sequence>
<evidence type="ECO:0008006" key="3">
    <source>
        <dbReference type="Google" id="ProtNLM"/>
    </source>
</evidence>
<organism evidence="1 2">
    <name type="scientific">Candidatus Zambryskibacteria bacterium RIFCSPLOWO2_01_FULL_39_39</name>
    <dbReference type="NCBI Taxonomy" id="1802758"/>
    <lineage>
        <taxon>Bacteria</taxon>
        <taxon>Candidatus Zambryskiibacteriota</taxon>
    </lineage>
</organism>
<protein>
    <recommendedName>
        <fullName evidence="3">NAD(P)-binding domain-containing protein</fullName>
    </recommendedName>
</protein>
<comment type="caution">
    <text evidence="1">The sequence shown here is derived from an EMBL/GenBank/DDBJ whole genome shotgun (WGS) entry which is preliminary data.</text>
</comment>
<proteinExistence type="predicted"/>
<accession>A0A1G2TX88</accession>
<evidence type="ECO:0000313" key="2">
    <source>
        <dbReference type="Proteomes" id="UP000177707"/>
    </source>
</evidence>
<dbReference type="InterPro" id="IPR036291">
    <property type="entry name" value="NAD(P)-bd_dom_sf"/>
</dbReference>
<reference evidence="1 2" key="1">
    <citation type="journal article" date="2016" name="Nat. Commun.">
        <title>Thousands of microbial genomes shed light on interconnected biogeochemical processes in an aquifer system.</title>
        <authorList>
            <person name="Anantharaman K."/>
            <person name="Brown C.T."/>
            <person name="Hug L.A."/>
            <person name="Sharon I."/>
            <person name="Castelle C.J."/>
            <person name="Probst A.J."/>
            <person name="Thomas B.C."/>
            <person name="Singh A."/>
            <person name="Wilkins M.J."/>
            <person name="Karaoz U."/>
            <person name="Brodie E.L."/>
            <person name="Williams K.H."/>
            <person name="Hubbard S.S."/>
            <person name="Banfield J.F."/>
        </authorList>
    </citation>
    <scope>NUCLEOTIDE SEQUENCE [LARGE SCALE GENOMIC DNA]</scope>
</reference>
<evidence type="ECO:0000313" key="1">
    <source>
        <dbReference type="EMBL" id="OHB01915.1"/>
    </source>
</evidence>